<evidence type="ECO:0000313" key="1">
    <source>
        <dbReference type="Proteomes" id="UP000887579"/>
    </source>
</evidence>
<proteinExistence type="predicted"/>
<dbReference type="Proteomes" id="UP000887579">
    <property type="component" value="Unplaced"/>
</dbReference>
<organism evidence="1 2">
    <name type="scientific">Panagrolaimus sp. ES5</name>
    <dbReference type="NCBI Taxonomy" id="591445"/>
    <lineage>
        <taxon>Eukaryota</taxon>
        <taxon>Metazoa</taxon>
        <taxon>Ecdysozoa</taxon>
        <taxon>Nematoda</taxon>
        <taxon>Chromadorea</taxon>
        <taxon>Rhabditida</taxon>
        <taxon>Tylenchina</taxon>
        <taxon>Panagrolaimomorpha</taxon>
        <taxon>Panagrolaimoidea</taxon>
        <taxon>Panagrolaimidae</taxon>
        <taxon>Panagrolaimus</taxon>
    </lineage>
</organism>
<name>A0AC34F355_9BILA</name>
<evidence type="ECO:0000313" key="2">
    <source>
        <dbReference type="WBParaSite" id="ES5_v2.g11445.t1"/>
    </source>
</evidence>
<sequence>MVLGPFFDKAPSLINKPDGSVLFECLLNANPEPKVQWFFKDQELSGDRFVPKIKKQVGKWVCTLIIKNPTQADQGAYKVVATNAHGTHSVEQFYSAKQTANEVFKTQ</sequence>
<reference evidence="2" key="1">
    <citation type="submission" date="2022-11" db="UniProtKB">
        <authorList>
            <consortium name="WormBaseParasite"/>
        </authorList>
    </citation>
    <scope>IDENTIFICATION</scope>
</reference>
<accession>A0AC34F355</accession>
<protein>
    <submittedName>
        <fullName evidence="2">Ig-like domain-containing protein</fullName>
    </submittedName>
</protein>
<dbReference type="WBParaSite" id="ES5_v2.g11445.t1">
    <property type="protein sequence ID" value="ES5_v2.g11445.t1"/>
    <property type="gene ID" value="ES5_v2.g11445"/>
</dbReference>